<name>A0ABT1EH87_9FIRM</name>
<evidence type="ECO:0000256" key="5">
    <source>
        <dbReference type="ARBA" id="ARBA00022989"/>
    </source>
</evidence>
<protein>
    <submittedName>
        <fullName evidence="9">ABC transporter permease</fullName>
    </submittedName>
</protein>
<keyword evidence="10" id="KW-1185">Reference proteome</keyword>
<feature type="transmembrane region" description="Helical" evidence="7">
    <location>
        <begin position="60"/>
        <end position="80"/>
    </location>
</feature>
<keyword evidence="5 7" id="KW-1133">Transmembrane helix</keyword>
<dbReference type="PANTHER" id="PTHR30450">
    <property type="entry name" value="ABC TRANSPORTER PERMEASE"/>
    <property type="match status" value="1"/>
</dbReference>
<dbReference type="InterPro" id="IPR000515">
    <property type="entry name" value="MetI-like"/>
</dbReference>
<accession>A0ABT1EH87</accession>
<dbReference type="EMBL" id="JAMZFV010000008">
    <property type="protein sequence ID" value="MCP1110058.1"/>
    <property type="molecule type" value="Genomic_DNA"/>
</dbReference>
<comment type="similarity">
    <text evidence="7">Belongs to the binding-protein-dependent transport system permease family.</text>
</comment>
<evidence type="ECO:0000313" key="9">
    <source>
        <dbReference type="EMBL" id="MCP1110058.1"/>
    </source>
</evidence>
<keyword evidence="4 7" id="KW-0812">Transmembrane</keyword>
<comment type="caution">
    <text evidence="9">The sequence shown here is derived from an EMBL/GenBank/DDBJ whole genome shotgun (WGS) entry which is preliminary data.</text>
</comment>
<dbReference type="SUPFAM" id="SSF161098">
    <property type="entry name" value="MetI-like"/>
    <property type="match status" value="1"/>
</dbReference>
<sequence>MFTKEIMEMLTKGIGETLYMVLLSTLLAYVIGLPLGVILNVTDKGGLKPNAAVNKLLGTIVINITRSVPFVIFALLIGPLTKFLIGKSTGPTAMVVALSLSAAPLVARMVESSLNEVDKGVIEAARSMGATNRFIVFKVMLVEARISLISGATICLVTIIGYSAMGGFFGSGGLGDIAVRYGYHRYDFGIMIITVVLLVVLVLLFQAVGNRFASSLDRRK</sequence>
<dbReference type="PANTHER" id="PTHR30450:SF1">
    <property type="entry name" value="D-METHIONINE TRANSPORT SYSTEM PERMEASE PROTEIN METI-RELATED"/>
    <property type="match status" value="1"/>
</dbReference>
<reference evidence="9 10" key="1">
    <citation type="journal article" date="2022" name="Genome Biol. Evol.">
        <title>Host diet, physiology and behaviors set the stage for Lachnospiraceae cladogenesis.</title>
        <authorList>
            <person name="Vera-Ponce De Leon A."/>
            <person name="Schneider M."/>
            <person name="Jahnes B.C."/>
            <person name="Sadowski V."/>
            <person name="Camuy-Velez L.A."/>
            <person name="Duan J."/>
            <person name="Sabree Z.L."/>
        </authorList>
    </citation>
    <scope>NUCLEOTIDE SEQUENCE [LARGE SCALE GENOMIC DNA]</scope>
    <source>
        <strain evidence="9 10">PAL227</strain>
    </source>
</reference>
<dbReference type="InterPro" id="IPR035906">
    <property type="entry name" value="MetI-like_sf"/>
</dbReference>
<dbReference type="InterPro" id="IPR051322">
    <property type="entry name" value="AA_ABC_Transporter_Permease"/>
</dbReference>
<feature type="transmembrane region" description="Helical" evidence="7">
    <location>
        <begin position="17"/>
        <end position="39"/>
    </location>
</feature>
<dbReference type="RefSeq" id="WP_262068937.1">
    <property type="nucleotide sequence ID" value="NZ_JAMXOC010000008.1"/>
</dbReference>
<evidence type="ECO:0000256" key="1">
    <source>
        <dbReference type="ARBA" id="ARBA00004651"/>
    </source>
</evidence>
<keyword evidence="3" id="KW-1003">Cell membrane</keyword>
<evidence type="ECO:0000256" key="3">
    <source>
        <dbReference type="ARBA" id="ARBA00022475"/>
    </source>
</evidence>
<evidence type="ECO:0000256" key="4">
    <source>
        <dbReference type="ARBA" id="ARBA00022692"/>
    </source>
</evidence>
<evidence type="ECO:0000259" key="8">
    <source>
        <dbReference type="PROSITE" id="PS50928"/>
    </source>
</evidence>
<dbReference type="PROSITE" id="PS50928">
    <property type="entry name" value="ABC_TM1"/>
    <property type="match status" value="1"/>
</dbReference>
<evidence type="ECO:0000256" key="7">
    <source>
        <dbReference type="RuleBase" id="RU363032"/>
    </source>
</evidence>
<dbReference type="CDD" id="cd06261">
    <property type="entry name" value="TM_PBP2"/>
    <property type="match status" value="1"/>
</dbReference>
<proteinExistence type="inferred from homology"/>
<organism evidence="9 10">
    <name type="scientific">Ohessyouella blattaphilus</name>
    <dbReference type="NCBI Taxonomy" id="2949333"/>
    <lineage>
        <taxon>Bacteria</taxon>
        <taxon>Bacillati</taxon>
        <taxon>Bacillota</taxon>
        <taxon>Clostridia</taxon>
        <taxon>Lachnospirales</taxon>
        <taxon>Lachnospiraceae</taxon>
        <taxon>Ohessyouella</taxon>
    </lineage>
</organism>
<evidence type="ECO:0000256" key="2">
    <source>
        <dbReference type="ARBA" id="ARBA00022448"/>
    </source>
</evidence>
<comment type="subcellular location">
    <subcellularLocation>
        <location evidence="1 7">Cell membrane</location>
        <topology evidence="1 7">Multi-pass membrane protein</topology>
    </subcellularLocation>
</comment>
<keyword evidence="2 7" id="KW-0813">Transport</keyword>
<evidence type="ECO:0000256" key="6">
    <source>
        <dbReference type="ARBA" id="ARBA00023136"/>
    </source>
</evidence>
<dbReference type="Gene3D" id="1.10.3720.10">
    <property type="entry name" value="MetI-like"/>
    <property type="match status" value="1"/>
</dbReference>
<keyword evidence="6 7" id="KW-0472">Membrane</keyword>
<feature type="transmembrane region" description="Helical" evidence="7">
    <location>
        <begin position="146"/>
        <end position="168"/>
    </location>
</feature>
<gene>
    <name evidence="9" type="ORF">NK118_07320</name>
</gene>
<dbReference type="Pfam" id="PF00528">
    <property type="entry name" value="BPD_transp_1"/>
    <property type="match status" value="1"/>
</dbReference>
<evidence type="ECO:0000313" key="10">
    <source>
        <dbReference type="Proteomes" id="UP001523565"/>
    </source>
</evidence>
<feature type="transmembrane region" description="Helical" evidence="7">
    <location>
        <begin position="188"/>
        <end position="209"/>
    </location>
</feature>
<dbReference type="Proteomes" id="UP001523565">
    <property type="component" value="Unassembled WGS sequence"/>
</dbReference>
<feature type="domain" description="ABC transmembrane type-1" evidence="8">
    <location>
        <begin position="14"/>
        <end position="209"/>
    </location>
</feature>